<evidence type="ECO:0000313" key="2">
    <source>
        <dbReference type="EMBL" id="CAI5798779.1"/>
    </source>
</evidence>
<feature type="compositionally biased region" description="Basic and acidic residues" evidence="1">
    <location>
        <begin position="137"/>
        <end position="150"/>
    </location>
</feature>
<dbReference type="EMBL" id="OX395144">
    <property type="protein sequence ID" value="CAI5798779.1"/>
    <property type="molecule type" value="Genomic_DNA"/>
</dbReference>
<feature type="region of interest" description="Disordered" evidence="1">
    <location>
        <begin position="127"/>
        <end position="163"/>
    </location>
</feature>
<gene>
    <name evidence="2" type="ORF">PODLI_1B009997</name>
</gene>
<feature type="region of interest" description="Disordered" evidence="1">
    <location>
        <begin position="45"/>
        <end position="66"/>
    </location>
</feature>
<dbReference type="Proteomes" id="UP001178461">
    <property type="component" value="Chromosome 18"/>
</dbReference>
<dbReference type="AlphaFoldDB" id="A0AA35LNG5"/>
<reference evidence="2" key="1">
    <citation type="submission" date="2022-12" db="EMBL/GenBank/DDBJ databases">
        <authorList>
            <person name="Alioto T."/>
            <person name="Alioto T."/>
            <person name="Gomez Garrido J."/>
        </authorList>
    </citation>
    <scope>NUCLEOTIDE SEQUENCE</scope>
</reference>
<name>A0AA35LNG5_9SAUR</name>
<proteinExistence type="predicted"/>
<evidence type="ECO:0000256" key="1">
    <source>
        <dbReference type="SAM" id="MobiDB-lite"/>
    </source>
</evidence>
<protein>
    <submittedName>
        <fullName evidence="2">Uncharacterized protein</fullName>
    </submittedName>
</protein>
<keyword evidence="3" id="KW-1185">Reference proteome</keyword>
<feature type="region of interest" description="Disordered" evidence="1">
    <location>
        <begin position="304"/>
        <end position="333"/>
    </location>
</feature>
<evidence type="ECO:0000313" key="3">
    <source>
        <dbReference type="Proteomes" id="UP001178461"/>
    </source>
</evidence>
<organism evidence="2 3">
    <name type="scientific">Podarcis lilfordi</name>
    <name type="common">Lilford's wall lizard</name>
    <dbReference type="NCBI Taxonomy" id="74358"/>
    <lineage>
        <taxon>Eukaryota</taxon>
        <taxon>Metazoa</taxon>
        <taxon>Chordata</taxon>
        <taxon>Craniata</taxon>
        <taxon>Vertebrata</taxon>
        <taxon>Euteleostomi</taxon>
        <taxon>Lepidosauria</taxon>
        <taxon>Squamata</taxon>
        <taxon>Bifurcata</taxon>
        <taxon>Unidentata</taxon>
        <taxon>Episquamata</taxon>
        <taxon>Laterata</taxon>
        <taxon>Lacertibaenia</taxon>
        <taxon>Lacertidae</taxon>
        <taxon>Podarcis</taxon>
    </lineage>
</organism>
<feature type="region of interest" description="Disordered" evidence="1">
    <location>
        <begin position="91"/>
        <end position="110"/>
    </location>
</feature>
<sequence length="333" mass="36265">MMPAGWSPHETMRPPHIVWADLVIRVPLHQGRSKVAPKEMQDATSAAAMKQHPGSKGHNLGQRSRRTHLPQCCQDCTQGAEAEDRKEPIAPACHAVPPSSAPENGDSREKRAVRTILVDLRPILEKALDLSDSSPEMSERDSQNDEEHLQSGDLPAEGGGHSSEVATAASIDTSIPEDILPPLPRAPFRAPSAHAESTRKAPEICPQLDNSTELEETTLLAALTHEPKLRTADSLPKITPQELGEDHLLQSIKPPASPPDFHLPTQLLLQRLQETTTSRHHSLIAQVLSSLREELLMDEQLPLDGTRQAPSCSCPASKLQKGRREASISSPAK</sequence>
<feature type="region of interest" description="Disordered" evidence="1">
    <location>
        <begin position="175"/>
        <end position="201"/>
    </location>
</feature>
<accession>A0AA35LNG5</accession>